<dbReference type="Gene3D" id="6.10.280.40">
    <property type="match status" value="1"/>
</dbReference>
<gene>
    <name evidence="3" type="ORF">RJ640_016718</name>
</gene>
<dbReference type="PANTHER" id="PTHR23070">
    <property type="entry name" value="BCS1 AAA-TYPE ATPASE"/>
    <property type="match status" value="1"/>
</dbReference>
<dbReference type="Pfam" id="PF25568">
    <property type="entry name" value="AAA_lid_At3g28540"/>
    <property type="match status" value="1"/>
</dbReference>
<dbReference type="EMBL" id="JAVXUO010002326">
    <property type="protein sequence ID" value="KAK2974232.1"/>
    <property type="molecule type" value="Genomic_DNA"/>
</dbReference>
<dbReference type="InterPro" id="IPR050747">
    <property type="entry name" value="Mitochondrial_chaperone_BCS1"/>
</dbReference>
<evidence type="ECO:0000313" key="4">
    <source>
        <dbReference type="Proteomes" id="UP001187471"/>
    </source>
</evidence>
<evidence type="ECO:0000313" key="3">
    <source>
        <dbReference type="EMBL" id="KAK2974232.1"/>
    </source>
</evidence>
<feature type="region of interest" description="Disordered" evidence="1">
    <location>
        <begin position="79"/>
        <end position="115"/>
    </location>
</feature>
<dbReference type="InterPro" id="IPR058017">
    <property type="entry name" value="At3g28540-like_C"/>
</dbReference>
<protein>
    <recommendedName>
        <fullName evidence="2">AAA+ ATPase At3g28540-like C-terminal domain-containing protein</fullName>
    </recommendedName>
</protein>
<sequence length="115" mass="13137">MDMHIRMSYCTPAGFRTLASNYLGIKSHNTFSEIEKLVTEVEVTPAEIAEELMKSEEADAALGELVKFLRMKKFEKCESKGQKRKEADEKESGSKEIKAEPVKKVRKTRRGKGRR</sequence>
<proteinExistence type="predicted"/>
<feature type="compositionally biased region" description="Basic residues" evidence="1">
    <location>
        <begin position="104"/>
        <end position="115"/>
    </location>
</feature>
<comment type="caution">
    <text evidence="3">The sequence shown here is derived from an EMBL/GenBank/DDBJ whole genome shotgun (WGS) entry which is preliminary data.</text>
</comment>
<accession>A0AA88QSV7</accession>
<evidence type="ECO:0000259" key="2">
    <source>
        <dbReference type="Pfam" id="PF25568"/>
    </source>
</evidence>
<dbReference type="AlphaFoldDB" id="A0AA88QSV7"/>
<evidence type="ECO:0000256" key="1">
    <source>
        <dbReference type="SAM" id="MobiDB-lite"/>
    </source>
</evidence>
<name>A0AA88QSV7_9ASTE</name>
<feature type="compositionally biased region" description="Basic and acidic residues" evidence="1">
    <location>
        <begin position="79"/>
        <end position="103"/>
    </location>
</feature>
<keyword evidence="4" id="KW-1185">Reference proteome</keyword>
<organism evidence="3 4">
    <name type="scientific">Escallonia rubra</name>
    <dbReference type="NCBI Taxonomy" id="112253"/>
    <lineage>
        <taxon>Eukaryota</taxon>
        <taxon>Viridiplantae</taxon>
        <taxon>Streptophyta</taxon>
        <taxon>Embryophyta</taxon>
        <taxon>Tracheophyta</taxon>
        <taxon>Spermatophyta</taxon>
        <taxon>Magnoliopsida</taxon>
        <taxon>eudicotyledons</taxon>
        <taxon>Gunneridae</taxon>
        <taxon>Pentapetalae</taxon>
        <taxon>asterids</taxon>
        <taxon>campanulids</taxon>
        <taxon>Escalloniales</taxon>
        <taxon>Escalloniaceae</taxon>
        <taxon>Escallonia</taxon>
    </lineage>
</organism>
<dbReference type="Proteomes" id="UP001187471">
    <property type="component" value="Unassembled WGS sequence"/>
</dbReference>
<reference evidence="3" key="1">
    <citation type="submission" date="2022-12" db="EMBL/GenBank/DDBJ databases">
        <title>Draft genome assemblies for two species of Escallonia (Escalloniales).</title>
        <authorList>
            <person name="Chanderbali A."/>
            <person name="Dervinis C."/>
            <person name="Anghel I."/>
            <person name="Soltis D."/>
            <person name="Soltis P."/>
            <person name="Zapata F."/>
        </authorList>
    </citation>
    <scope>NUCLEOTIDE SEQUENCE</scope>
    <source>
        <strain evidence="3">UCBG92.1500</strain>
        <tissue evidence="3">Leaf</tissue>
    </source>
</reference>
<feature type="domain" description="AAA+ ATPase At3g28540-like C-terminal" evidence="2">
    <location>
        <begin position="10"/>
        <end position="79"/>
    </location>
</feature>